<name>A0A1D1XXJ6_9ARAE</name>
<gene>
    <name evidence="3" type="ORF">g.32812</name>
</gene>
<dbReference type="AlphaFoldDB" id="A0A1D1XXJ6"/>
<feature type="signal peptide" evidence="2">
    <location>
        <begin position="1"/>
        <end position="15"/>
    </location>
</feature>
<dbReference type="PANTHER" id="PTHR38123">
    <property type="entry name" value="CELL WALL SERINE-THREONINE-RICH GALACTOMANNOPROTEIN MP1 (AFU_ORTHOLOGUE AFUA_4G03240)"/>
    <property type="match status" value="1"/>
</dbReference>
<feature type="chain" id="PRO_5013131109" evidence="2">
    <location>
        <begin position="16"/>
        <end position="264"/>
    </location>
</feature>
<feature type="region of interest" description="Disordered" evidence="1">
    <location>
        <begin position="209"/>
        <end position="242"/>
    </location>
</feature>
<dbReference type="Pfam" id="PF12296">
    <property type="entry name" value="HsbA"/>
    <property type="match status" value="1"/>
</dbReference>
<feature type="compositionally biased region" description="Low complexity" evidence="1">
    <location>
        <begin position="222"/>
        <end position="242"/>
    </location>
</feature>
<dbReference type="GO" id="GO:0005576">
    <property type="term" value="C:extracellular region"/>
    <property type="evidence" value="ECO:0007669"/>
    <property type="project" value="TreeGrafter"/>
</dbReference>
<accession>A0A1D1XXJ6</accession>
<protein>
    <submittedName>
        <fullName evidence="3">Uncharacterized protein</fullName>
    </submittedName>
</protein>
<sequence>MKFAVVAALASSAAAGVTVRDAAAVQAILTSIQSATEKVDTAAKAYNGGTPTDVYSAASDLTSAITSGESKVKASGPLQAADAITLQTPVKDLTTVSQTLVKDLIAKRSLVEEAGQCSEALSNVNSVYSAGTDLVNAVISQVQGGAAIQSVAAQLASPLTVVLKSATEAFGTASCVDKAGGSGGSSATSSSAAAATTSAAASSSSKAAATSSTGGYAPPPASTSAAAATTTPSGPASTPTAHPASAALIAPAGIMALALAVFAL</sequence>
<dbReference type="EMBL" id="GDJX01020834">
    <property type="protein sequence ID" value="JAT47102.1"/>
    <property type="molecule type" value="Transcribed_RNA"/>
</dbReference>
<evidence type="ECO:0000313" key="3">
    <source>
        <dbReference type="EMBL" id="JAT47102.1"/>
    </source>
</evidence>
<proteinExistence type="predicted"/>
<evidence type="ECO:0000256" key="2">
    <source>
        <dbReference type="SAM" id="SignalP"/>
    </source>
</evidence>
<organism evidence="3">
    <name type="scientific">Anthurium amnicola</name>
    <dbReference type="NCBI Taxonomy" id="1678845"/>
    <lineage>
        <taxon>Eukaryota</taxon>
        <taxon>Viridiplantae</taxon>
        <taxon>Streptophyta</taxon>
        <taxon>Embryophyta</taxon>
        <taxon>Tracheophyta</taxon>
        <taxon>Spermatophyta</taxon>
        <taxon>Magnoliopsida</taxon>
        <taxon>Liliopsida</taxon>
        <taxon>Araceae</taxon>
        <taxon>Pothoideae</taxon>
        <taxon>Potheae</taxon>
        <taxon>Anthurium</taxon>
    </lineage>
</organism>
<dbReference type="InterPro" id="IPR021054">
    <property type="entry name" value="Cell_wall_mannoprotein_1"/>
</dbReference>
<dbReference type="Gene3D" id="1.20.1280.140">
    <property type="match status" value="1"/>
</dbReference>
<keyword evidence="2" id="KW-0732">Signal</keyword>
<evidence type="ECO:0000256" key="1">
    <source>
        <dbReference type="SAM" id="MobiDB-lite"/>
    </source>
</evidence>
<reference evidence="3" key="1">
    <citation type="submission" date="2015-07" db="EMBL/GenBank/DDBJ databases">
        <title>Transcriptome Assembly of Anthurium amnicola.</title>
        <authorList>
            <person name="Suzuki J."/>
        </authorList>
    </citation>
    <scope>NUCLEOTIDE SEQUENCE</scope>
</reference>
<dbReference type="PANTHER" id="PTHR38123:SF6">
    <property type="entry name" value="CELL WALL SERINE-THREONINE-RICH GALACTOMANNOPROTEIN MP1 (AFU_ORTHOLOGUE AFUA_4G03240)"/>
    <property type="match status" value="1"/>
</dbReference>